<dbReference type="Gene3D" id="4.10.91.10">
    <property type="entry name" value="Cytochrome c oxidase, subunit VIIa"/>
    <property type="match status" value="1"/>
</dbReference>
<dbReference type="InterPro" id="IPR039297">
    <property type="entry name" value="COX7a"/>
</dbReference>
<keyword evidence="9" id="KW-1185">Reference proteome</keyword>
<evidence type="ECO:0000256" key="3">
    <source>
        <dbReference type="ARBA" id="ARBA00022792"/>
    </source>
</evidence>
<evidence type="ECO:0000256" key="5">
    <source>
        <dbReference type="ARBA" id="ARBA00023128"/>
    </source>
</evidence>
<evidence type="ECO:0000256" key="6">
    <source>
        <dbReference type="ARBA" id="ARBA00023136"/>
    </source>
</evidence>
<dbReference type="EMBL" id="BFAA01013638">
    <property type="protein sequence ID" value="GCB74990.1"/>
    <property type="molecule type" value="Genomic_DNA"/>
</dbReference>
<evidence type="ECO:0000256" key="1">
    <source>
        <dbReference type="ARBA" id="ARBA00004273"/>
    </source>
</evidence>
<sequence length="86" mass="9457">MSGLGVRGLRAFQQISQRTFSTAACRRMANKVPEKQKIFQADNGMPVHLKGGVMDALLYRLTMSLTVAGAAYVIYELVTIALPKKK</sequence>
<dbReference type="GO" id="GO:0097250">
    <property type="term" value="P:mitochondrial respirasome assembly"/>
    <property type="evidence" value="ECO:0007669"/>
    <property type="project" value="TreeGrafter"/>
</dbReference>
<dbReference type="PANTHER" id="PTHR10510:SF11">
    <property type="entry name" value="CYTOCHROME C OXIDASE SUBUNIT 7A, MITOCHONDRIAL"/>
    <property type="match status" value="1"/>
</dbReference>
<dbReference type="Pfam" id="PF02238">
    <property type="entry name" value="COX7a"/>
    <property type="match status" value="1"/>
</dbReference>
<comment type="similarity">
    <text evidence="2">Belongs to the cytochrome c oxidase VIIa family.</text>
</comment>
<protein>
    <recommendedName>
        <fullName evidence="10">Cytochrome c oxidase subunit 7A2, mitochondrial</fullName>
    </recommendedName>
</protein>
<evidence type="ECO:0000313" key="8">
    <source>
        <dbReference type="EMBL" id="GCB74990.1"/>
    </source>
</evidence>
<dbReference type="SUPFAM" id="SSF81419">
    <property type="entry name" value="Mitochondrial cytochrome c oxidase subunit VIIa"/>
    <property type="match status" value="1"/>
</dbReference>
<accession>A0A401PPB6</accession>
<evidence type="ECO:0000256" key="2">
    <source>
        <dbReference type="ARBA" id="ARBA00009331"/>
    </source>
</evidence>
<evidence type="ECO:0000256" key="4">
    <source>
        <dbReference type="ARBA" id="ARBA00022946"/>
    </source>
</evidence>
<dbReference type="STRING" id="75743.A0A401PPB6"/>
<keyword evidence="4" id="KW-0809">Transit peptide</keyword>
<proteinExistence type="inferred from homology"/>
<keyword evidence="5" id="KW-0496">Mitochondrion</keyword>
<dbReference type="CDD" id="cd00928">
    <property type="entry name" value="Cyt_c_Oxidase_VIIa"/>
    <property type="match status" value="1"/>
</dbReference>
<dbReference type="OrthoDB" id="5966508at2759"/>
<evidence type="ECO:0000256" key="7">
    <source>
        <dbReference type="SAM" id="Phobius"/>
    </source>
</evidence>
<dbReference type="Proteomes" id="UP000288216">
    <property type="component" value="Unassembled WGS sequence"/>
</dbReference>
<dbReference type="GO" id="GO:0006123">
    <property type="term" value="P:mitochondrial electron transport, cytochrome c to oxygen"/>
    <property type="evidence" value="ECO:0007669"/>
    <property type="project" value="InterPro"/>
</dbReference>
<evidence type="ECO:0000313" key="9">
    <source>
        <dbReference type="Proteomes" id="UP000288216"/>
    </source>
</evidence>
<keyword evidence="7" id="KW-0812">Transmembrane</keyword>
<dbReference type="GO" id="GO:0045277">
    <property type="term" value="C:respiratory chain complex IV"/>
    <property type="evidence" value="ECO:0007669"/>
    <property type="project" value="InterPro"/>
</dbReference>
<keyword evidence="6 7" id="KW-0472">Membrane</keyword>
<dbReference type="InterPro" id="IPR003177">
    <property type="entry name" value="Cytc_oxidase_su7a_met"/>
</dbReference>
<keyword evidence="3" id="KW-0999">Mitochondrion inner membrane</keyword>
<keyword evidence="7" id="KW-1133">Transmembrane helix</keyword>
<reference evidence="8 9" key="1">
    <citation type="journal article" date="2018" name="Nat. Ecol. Evol.">
        <title>Shark genomes provide insights into elasmobranch evolution and the origin of vertebrates.</title>
        <authorList>
            <person name="Hara Y"/>
            <person name="Yamaguchi K"/>
            <person name="Onimaru K"/>
            <person name="Kadota M"/>
            <person name="Koyanagi M"/>
            <person name="Keeley SD"/>
            <person name="Tatsumi K"/>
            <person name="Tanaka K"/>
            <person name="Motone F"/>
            <person name="Kageyama Y"/>
            <person name="Nozu R"/>
            <person name="Adachi N"/>
            <person name="Nishimura O"/>
            <person name="Nakagawa R"/>
            <person name="Tanegashima C"/>
            <person name="Kiyatake I"/>
            <person name="Matsumoto R"/>
            <person name="Murakumo K"/>
            <person name="Nishida K"/>
            <person name="Terakita A"/>
            <person name="Kuratani S"/>
            <person name="Sato K"/>
            <person name="Hyodo S Kuraku.S."/>
        </authorList>
    </citation>
    <scope>NUCLEOTIDE SEQUENCE [LARGE SCALE GENOMIC DNA]</scope>
</reference>
<dbReference type="OMA" id="MFRHMIA"/>
<dbReference type="FunFam" id="4.10.91.10:FF:000001">
    <property type="entry name" value="Cytochrome c oxidase subunit 7A1, mitochondrial"/>
    <property type="match status" value="1"/>
</dbReference>
<feature type="transmembrane region" description="Helical" evidence="7">
    <location>
        <begin position="57"/>
        <end position="82"/>
    </location>
</feature>
<dbReference type="AlphaFoldDB" id="A0A401PPB6"/>
<gene>
    <name evidence="8" type="ORF">scyTo_0018936</name>
</gene>
<evidence type="ECO:0008006" key="10">
    <source>
        <dbReference type="Google" id="ProtNLM"/>
    </source>
</evidence>
<name>A0A401PPB6_SCYTO</name>
<dbReference type="GO" id="GO:0002082">
    <property type="term" value="P:regulation of oxidative phosphorylation"/>
    <property type="evidence" value="ECO:0007669"/>
    <property type="project" value="TreeGrafter"/>
</dbReference>
<comment type="caution">
    <text evidence="8">The sequence shown here is derived from an EMBL/GenBank/DDBJ whole genome shotgun (WGS) entry which is preliminary data.</text>
</comment>
<dbReference type="GO" id="GO:0005743">
    <property type="term" value="C:mitochondrial inner membrane"/>
    <property type="evidence" value="ECO:0007669"/>
    <property type="project" value="UniProtKB-SubCell"/>
</dbReference>
<dbReference type="InterPro" id="IPR036539">
    <property type="entry name" value="Cyt_c_oxidase_su7a_sf"/>
</dbReference>
<comment type="subcellular location">
    <subcellularLocation>
        <location evidence="1">Mitochondrion inner membrane</location>
    </subcellularLocation>
</comment>
<organism evidence="8 9">
    <name type="scientific">Scyliorhinus torazame</name>
    <name type="common">Cloudy catshark</name>
    <name type="synonym">Catulus torazame</name>
    <dbReference type="NCBI Taxonomy" id="75743"/>
    <lineage>
        <taxon>Eukaryota</taxon>
        <taxon>Metazoa</taxon>
        <taxon>Chordata</taxon>
        <taxon>Craniata</taxon>
        <taxon>Vertebrata</taxon>
        <taxon>Chondrichthyes</taxon>
        <taxon>Elasmobranchii</taxon>
        <taxon>Galeomorphii</taxon>
        <taxon>Galeoidea</taxon>
        <taxon>Carcharhiniformes</taxon>
        <taxon>Scyliorhinidae</taxon>
        <taxon>Scyliorhinus</taxon>
    </lineage>
</organism>
<dbReference type="PANTHER" id="PTHR10510">
    <property type="entry name" value="CYTOCHROME C OXIDASE POLYPEPTIDE 7A"/>
    <property type="match status" value="1"/>
</dbReference>